<feature type="chain" id="PRO_5016983213" description="FlgO domain-containing protein" evidence="1">
    <location>
        <begin position="22"/>
        <end position="223"/>
    </location>
</feature>
<dbReference type="Proteomes" id="UP000250744">
    <property type="component" value="Unassembled WGS sequence"/>
</dbReference>
<organism evidence="2 3">
    <name type="scientific">Nitrincola tibetensis</name>
    <dbReference type="NCBI Taxonomy" id="2219697"/>
    <lineage>
        <taxon>Bacteria</taxon>
        <taxon>Pseudomonadati</taxon>
        <taxon>Pseudomonadota</taxon>
        <taxon>Gammaproteobacteria</taxon>
        <taxon>Oceanospirillales</taxon>
        <taxon>Oceanospirillaceae</taxon>
        <taxon>Nitrincola</taxon>
    </lineage>
</organism>
<evidence type="ECO:0000313" key="2">
    <source>
        <dbReference type="EMBL" id="RAU17089.1"/>
    </source>
</evidence>
<dbReference type="EMBL" id="QKRX01000012">
    <property type="protein sequence ID" value="RAU17089.1"/>
    <property type="molecule type" value="Genomic_DNA"/>
</dbReference>
<keyword evidence="1" id="KW-0732">Signal</keyword>
<keyword evidence="3" id="KW-1185">Reference proteome</keyword>
<comment type="caution">
    <text evidence="2">The sequence shown here is derived from an EMBL/GenBank/DDBJ whole genome shotgun (WGS) entry which is preliminary data.</text>
</comment>
<sequence length="223" mass="24459">MIRKVSLIALGSVLLSGCFNVQTSQAPIATTYPLTTQQKMQAAHHWDVLAMHQAEQIMSNELLLARPLYINEDHATSQFTEAFGSLLTSHLVSRGASVKTTEANSLNVSFTVQAVKHKDRGYVRAPQGALTALTAGIAVATIPYNKLSEPALTLIPLAAAADLFSGNWTSKSDQEVIITTQVTDRDRILYSTSNIYYINGGDHDHYQSRRVTPTRTVNLTNTW</sequence>
<evidence type="ECO:0000256" key="1">
    <source>
        <dbReference type="SAM" id="SignalP"/>
    </source>
</evidence>
<evidence type="ECO:0008006" key="4">
    <source>
        <dbReference type="Google" id="ProtNLM"/>
    </source>
</evidence>
<gene>
    <name evidence="2" type="ORF">DN062_14325</name>
</gene>
<feature type="signal peptide" evidence="1">
    <location>
        <begin position="1"/>
        <end position="21"/>
    </location>
</feature>
<evidence type="ECO:0000313" key="3">
    <source>
        <dbReference type="Proteomes" id="UP000250744"/>
    </source>
</evidence>
<name>A0A364NIY7_9GAMM</name>
<reference evidence="2 3" key="1">
    <citation type="submission" date="2018-06" db="EMBL/GenBank/DDBJ databases">
        <title>Nitrincola tibetense sp. nov., isolated from Lake XuguoCo on Tibetan Plateau.</title>
        <authorList>
            <person name="Xing P."/>
        </authorList>
    </citation>
    <scope>NUCLEOTIDE SEQUENCE [LARGE SCALE GENOMIC DNA]</scope>
    <source>
        <strain evidence="3">xg18</strain>
    </source>
</reference>
<dbReference type="PROSITE" id="PS51257">
    <property type="entry name" value="PROKAR_LIPOPROTEIN"/>
    <property type="match status" value="1"/>
</dbReference>
<protein>
    <recommendedName>
        <fullName evidence="4">FlgO domain-containing protein</fullName>
    </recommendedName>
</protein>
<dbReference type="AlphaFoldDB" id="A0A364NIY7"/>
<dbReference type="OrthoDB" id="6891340at2"/>
<accession>A0A364NIY7</accession>
<proteinExistence type="predicted"/>
<dbReference type="RefSeq" id="WP_112159995.1">
    <property type="nucleotide sequence ID" value="NZ_QKRX01000012.1"/>
</dbReference>